<sequence>MLSLLPDEESTYLSSDNISNQETDSEVANVYTIEFFNAIFGYGLPNHHELKLKGDNFMYGDYAIRFKVAI</sequence>
<proteinExistence type="predicted"/>
<keyword evidence="3" id="KW-1185">Reference proteome</keyword>
<dbReference type="AlphaFoldDB" id="A0A834X6N5"/>
<accession>A0A834X6N5</accession>
<feature type="compositionally biased region" description="Polar residues" evidence="1">
    <location>
        <begin position="11"/>
        <end position="22"/>
    </location>
</feature>
<protein>
    <submittedName>
        <fullName evidence="2">ATP-dependent DNA helicase PIF1-like</fullName>
    </submittedName>
</protein>
<evidence type="ECO:0000313" key="2">
    <source>
        <dbReference type="EMBL" id="KAF7838880.1"/>
    </source>
</evidence>
<keyword evidence="2" id="KW-0378">Hydrolase</keyword>
<keyword evidence="2" id="KW-0067">ATP-binding</keyword>
<feature type="region of interest" description="Disordered" evidence="1">
    <location>
        <begin position="1"/>
        <end position="23"/>
    </location>
</feature>
<reference evidence="2" key="1">
    <citation type="submission" date="2020-09" db="EMBL/GenBank/DDBJ databases">
        <title>Genome-Enabled Discovery of Anthraquinone Biosynthesis in Senna tora.</title>
        <authorList>
            <person name="Kang S.-H."/>
            <person name="Pandey R.P."/>
            <person name="Lee C.-M."/>
            <person name="Sim J.-S."/>
            <person name="Jeong J.-T."/>
            <person name="Choi B.-S."/>
            <person name="Jung M."/>
            <person name="Ginzburg D."/>
            <person name="Zhao K."/>
            <person name="Won S.Y."/>
            <person name="Oh T.-J."/>
            <person name="Yu Y."/>
            <person name="Kim N.-H."/>
            <person name="Lee O.R."/>
            <person name="Lee T.-H."/>
            <person name="Bashyal P."/>
            <person name="Kim T.-S."/>
            <person name="Lee W.-H."/>
            <person name="Kawkins C."/>
            <person name="Kim C.-K."/>
            <person name="Kim J.S."/>
            <person name="Ahn B.O."/>
            <person name="Rhee S.Y."/>
            <person name="Sohng J.K."/>
        </authorList>
    </citation>
    <scope>NUCLEOTIDE SEQUENCE</scope>
    <source>
        <tissue evidence="2">Leaf</tissue>
    </source>
</reference>
<gene>
    <name evidence="2" type="ORF">G2W53_007362</name>
</gene>
<evidence type="ECO:0000256" key="1">
    <source>
        <dbReference type="SAM" id="MobiDB-lite"/>
    </source>
</evidence>
<evidence type="ECO:0000313" key="3">
    <source>
        <dbReference type="Proteomes" id="UP000634136"/>
    </source>
</evidence>
<keyword evidence="2" id="KW-0547">Nucleotide-binding</keyword>
<dbReference type="GO" id="GO:0004386">
    <property type="term" value="F:helicase activity"/>
    <property type="evidence" value="ECO:0007669"/>
    <property type="project" value="UniProtKB-KW"/>
</dbReference>
<comment type="caution">
    <text evidence="2">The sequence shown here is derived from an EMBL/GenBank/DDBJ whole genome shotgun (WGS) entry which is preliminary data.</text>
</comment>
<keyword evidence="2" id="KW-0347">Helicase</keyword>
<name>A0A834X6N5_9FABA</name>
<organism evidence="2 3">
    <name type="scientific">Senna tora</name>
    <dbReference type="NCBI Taxonomy" id="362788"/>
    <lineage>
        <taxon>Eukaryota</taxon>
        <taxon>Viridiplantae</taxon>
        <taxon>Streptophyta</taxon>
        <taxon>Embryophyta</taxon>
        <taxon>Tracheophyta</taxon>
        <taxon>Spermatophyta</taxon>
        <taxon>Magnoliopsida</taxon>
        <taxon>eudicotyledons</taxon>
        <taxon>Gunneridae</taxon>
        <taxon>Pentapetalae</taxon>
        <taxon>rosids</taxon>
        <taxon>fabids</taxon>
        <taxon>Fabales</taxon>
        <taxon>Fabaceae</taxon>
        <taxon>Caesalpinioideae</taxon>
        <taxon>Cassia clade</taxon>
        <taxon>Senna</taxon>
    </lineage>
</organism>
<dbReference type="EMBL" id="JAAIUW010000003">
    <property type="protein sequence ID" value="KAF7838880.1"/>
    <property type="molecule type" value="Genomic_DNA"/>
</dbReference>
<dbReference type="Proteomes" id="UP000634136">
    <property type="component" value="Unassembled WGS sequence"/>
</dbReference>
<feature type="compositionally biased region" description="Acidic residues" evidence="1">
    <location>
        <begin position="1"/>
        <end position="10"/>
    </location>
</feature>